<dbReference type="SMART" id="SM01043">
    <property type="entry name" value="BTAD"/>
    <property type="match status" value="1"/>
</dbReference>
<proteinExistence type="inferred from homology"/>
<dbReference type="InterPro" id="IPR041664">
    <property type="entry name" value="AAA_16"/>
</dbReference>
<keyword evidence="5" id="KW-0804">Transcription</keyword>
<dbReference type="PANTHER" id="PTHR35807:SF1">
    <property type="entry name" value="TRANSCRIPTIONAL REGULATOR REDD"/>
    <property type="match status" value="1"/>
</dbReference>
<dbReference type="GO" id="GO:0000160">
    <property type="term" value="P:phosphorelay signal transduction system"/>
    <property type="evidence" value="ECO:0007669"/>
    <property type="project" value="UniProtKB-KW"/>
</dbReference>
<dbReference type="SUPFAM" id="SSF52540">
    <property type="entry name" value="P-loop containing nucleoside triphosphate hydrolases"/>
    <property type="match status" value="1"/>
</dbReference>
<dbReference type="GO" id="GO:0006355">
    <property type="term" value="P:regulation of DNA-templated transcription"/>
    <property type="evidence" value="ECO:0007669"/>
    <property type="project" value="InterPro"/>
</dbReference>
<evidence type="ECO:0000256" key="6">
    <source>
        <dbReference type="PROSITE-ProRule" id="PRU01091"/>
    </source>
</evidence>
<dbReference type="Pfam" id="PF13191">
    <property type="entry name" value="AAA_16"/>
    <property type="match status" value="1"/>
</dbReference>
<dbReference type="PANTHER" id="PTHR35807">
    <property type="entry name" value="TRANSCRIPTIONAL REGULATOR REDD-RELATED"/>
    <property type="match status" value="1"/>
</dbReference>
<feature type="DNA-binding region" description="OmpR/PhoB-type" evidence="6">
    <location>
        <begin position="1"/>
        <end position="89"/>
    </location>
</feature>
<dbReference type="Gene3D" id="1.10.10.10">
    <property type="entry name" value="Winged helix-like DNA-binding domain superfamily/Winged helix DNA-binding domain"/>
    <property type="match status" value="1"/>
</dbReference>
<feature type="compositionally biased region" description="Gly residues" evidence="7">
    <location>
        <begin position="393"/>
        <end position="419"/>
    </location>
</feature>
<dbReference type="SUPFAM" id="SSF46894">
    <property type="entry name" value="C-terminal effector domain of the bipartite response regulators"/>
    <property type="match status" value="1"/>
</dbReference>
<feature type="compositionally biased region" description="Gly residues" evidence="7">
    <location>
        <begin position="360"/>
        <end position="370"/>
    </location>
</feature>
<keyword evidence="2" id="KW-0902">Two-component regulatory system</keyword>
<dbReference type="Pfam" id="PF00486">
    <property type="entry name" value="Trans_reg_C"/>
    <property type="match status" value="1"/>
</dbReference>
<evidence type="ECO:0000256" key="1">
    <source>
        <dbReference type="ARBA" id="ARBA00005820"/>
    </source>
</evidence>
<evidence type="ECO:0000256" key="5">
    <source>
        <dbReference type="ARBA" id="ARBA00023163"/>
    </source>
</evidence>
<reference evidence="9" key="1">
    <citation type="submission" date="2024-07" db="EMBL/GenBank/DDBJ databases">
        <authorList>
            <person name="Yu S.T."/>
        </authorList>
    </citation>
    <scope>NUCLEOTIDE SEQUENCE</scope>
    <source>
        <strain evidence="9">R39</strain>
    </source>
</reference>
<name>A0AB39QR50_9ACTN</name>
<dbReference type="InterPro" id="IPR016032">
    <property type="entry name" value="Sig_transdc_resp-reg_C-effctor"/>
</dbReference>
<evidence type="ECO:0000256" key="2">
    <source>
        <dbReference type="ARBA" id="ARBA00023012"/>
    </source>
</evidence>
<gene>
    <name evidence="9" type="ORF">AB5J52_24455</name>
</gene>
<organism evidence="9">
    <name type="scientific">Streptomyces sp. R39</name>
    <dbReference type="NCBI Taxonomy" id="3238631"/>
    <lineage>
        <taxon>Bacteria</taxon>
        <taxon>Bacillati</taxon>
        <taxon>Actinomycetota</taxon>
        <taxon>Actinomycetes</taxon>
        <taxon>Kitasatosporales</taxon>
        <taxon>Streptomycetaceae</taxon>
        <taxon>Streptomyces</taxon>
    </lineage>
</organism>
<feature type="region of interest" description="Disordered" evidence="7">
    <location>
        <begin position="324"/>
        <end position="425"/>
    </location>
</feature>
<dbReference type="InterPro" id="IPR051677">
    <property type="entry name" value="AfsR-DnrI-RedD_regulator"/>
</dbReference>
<dbReference type="CDD" id="cd15831">
    <property type="entry name" value="BTAD"/>
    <property type="match status" value="1"/>
</dbReference>
<accession>A0AB39QR50</accession>
<evidence type="ECO:0000259" key="8">
    <source>
        <dbReference type="PROSITE" id="PS51755"/>
    </source>
</evidence>
<sequence length="1285" mass="133715">MTATHDGRALSLGGPRPRAVFALLVVARGAVVTGDRLIDAVWGEGPPPSAVGALQAYVSRLRRELEPARTAGTRSNVIVWEGAGYAIRLAADQVDAWRFEALLRQAGQAGPPAQRAALLTEALALWRGPAFAGFADGPWARAEAARLEELREVVREQLLAARLECGQHTEALLAEAEGLVAGQPLREERWSLLALAHHRAHGRAEALAVLRRARRTLADRLGIDPGPALRGVEAEILSHAPRSAEPLPSAPPTSAPASVAAFERDRLVEREGELAELRQCLADAVAGHGGLVCVQGPAGIGRSALLAEAGRLGREWGVRVLDVGGGPETRAEAAPGSARRERGGGWPGGRGGEQREGRGGEGPGGQGGAWHGEQPGAQGGERYGERAGELHGAQGGGQTGGQAGELHGAQGGEVRGSQGGRPREAHDVVRRLLDVVVAEYDGMRPATAGSMPVLDGRIADRPDGFDVLHGLYRIVERLVTDDHPARRPLLLLVDDLQACDTASLRFLAHLLPRIQNLPVLVVTALRAGEPPARCESEQVLADLAQDPTVVHIRPEPLSAAGVARLVRRLPGGTADEEVERACHRVSAGLPLLLTDVLGALETTTTAGAGADPRAVAESGVRAVSDLVLTVLDRLSPAATAVVRAVAVLDGGSADGGSGEGGASLPAVAAFTDLPEQDVATATAALVRAEVVRDQYPLAFVHPLAGEAVLRMLSPRERPALHERAARLLDRAGTAPERTAGHLLLAPCRGEPWVVGVLRTAAARAAARGAHDTAATLLTRALLEPPTPDVRPAVLLELGRAEALVDGPAAARHLREAYETSSPPRGGAACLLAQTLVYTGRPGEAAEFATRAAAELPVGQTVGQAAGHATAQVAGHATAQTVGQVAGQTVAQATGQTVAQATGQTVAQATGQTASQTVGQVAGQTVGQAAGHATAQTVGQAAADGTVGDPADERQGLLALARLGAFAHGLYTIGGGTDDPVPPPVGDGPGARMLAAEAARDATARGLDRAAAVAAARFALTDRVLLRSGRVLSWCTAGVVLHLADDDVRLLWEETLTYAGQRGSLIGTLSAHLWNGFTQWRHGELHQARRSLETALEQFGAWGVTPGAPQCRAFLTGVLLDLGDIDGARVCLERMRARTGGAEGARLRGESEARVLIAEGRYAQALAVLDGVRRLQPDVVNPVWWDGDLLRVRALTGLGERDRAVRLAREQLSMARRWGAPGTVGRVLRLCGEARGPDGGPELREALALLADGPARLEHARAQRSLHALAGGETVQDGVVRRFPPA</sequence>
<evidence type="ECO:0000256" key="7">
    <source>
        <dbReference type="SAM" id="MobiDB-lite"/>
    </source>
</evidence>
<dbReference type="InterPro" id="IPR036388">
    <property type="entry name" value="WH-like_DNA-bd_sf"/>
</dbReference>
<dbReference type="InterPro" id="IPR005158">
    <property type="entry name" value="BTAD"/>
</dbReference>
<evidence type="ECO:0000256" key="3">
    <source>
        <dbReference type="ARBA" id="ARBA00023015"/>
    </source>
</evidence>
<dbReference type="InterPro" id="IPR011990">
    <property type="entry name" value="TPR-like_helical_dom_sf"/>
</dbReference>
<dbReference type="Gene3D" id="1.25.40.10">
    <property type="entry name" value="Tetratricopeptide repeat domain"/>
    <property type="match status" value="2"/>
</dbReference>
<feature type="domain" description="OmpR/PhoB-type" evidence="8">
    <location>
        <begin position="1"/>
        <end position="89"/>
    </location>
</feature>
<dbReference type="InterPro" id="IPR001867">
    <property type="entry name" value="OmpR/PhoB-type_DNA-bd"/>
</dbReference>
<dbReference type="SUPFAM" id="SSF48452">
    <property type="entry name" value="TPR-like"/>
    <property type="match status" value="2"/>
</dbReference>
<dbReference type="RefSeq" id="WP_369223880.1">
    <property type="nucleotide sequence ID" value="NZ_CP163441.1"/>
</dbReference>
<keyword evidence="3" id="KW-0805">Transcription regulation</keyword>
<dbReference type="InterPro" id="IPR027417">
    <property type="entry name" value="P-loop_NTPase"/>
</dbReference>
<dbReference type="GO" id="GO:0003677">
    <property type="term" value="F:DNA binding"/>
    <property type="evidence" value="ECO:0007669"/>
    <property type="project" value="UniProtKB-UniRule"/>
</dbReference>
<dbReference type="PROSITE" id="PS51755">
    <property type="entry name" value="OMPR_PHOB"/>
    <property type="match status" value="1"/>
</dbReference>
<keyword evidence="4 6" id="KW-0238">DNA-binding</keyword>
<evidence type="ECO:0000313" key="9">
    <source>
        <dbReference type="EMBL" id="XDQ45151.1"/>
    </source>
</evidence>
<evidence type="ECO:0000256" key="4">
    <source>
        <dbReference type="ARBA" id="ARBA00023125"/>
    </source>
</evidence>
<dbReference type="EMBL" id="CP163441">
    <property type="protein sequence ID" value="XDQ45151.1"/>
    <property type="molecule type" value="Genomic_DNA"/>
</dbReference>
<comment type="similarity">
    <text evidence="1">Belongs to the AfsR/DnrI/RedD regulatory family.</text>
</comment>
<dbReference type="SMART" id="SM00862">
    <property type="entry name" value="Trans_reg_C"/>
    <property type="match status" value="1"/>
</dbReference>
<dbReference type="Pfam" id="PF03704">
    <property type="entry name" value="BTAD"/>
    <property type="match status" value="1"/>
</dbReference>
<protein>
    <submittedName>
        <fullName evidence="9">BTAD domain-containing putative transcriptional regulator</fullName>
    </submittedName>
</protein>